<feature type="domain" description="DOMON" evidence="14">
    <location>
        <begin position="220"/>
        <end position="339"/>
    </location>
</feature>
<sequence>MASFPSTICYLWVLSLLCSCLWFEFGAAYSAGAPVTSCSSMKPDHGSPSNNPSPFESLPSQTEIFSNESVILTIQSSTSKTFKGFLIMGFDAATDSVIGTFKVDLSQGQSQTLKCFDTYDTAATHRSSTGKKSVTIEWIPPADFEGVVIFKTTFAESKSTYWDKKISPEVKITRSDTAVSSTIDPLLTTEKPAAPNVYEECGISKGCIATPSGCINLKTCSMMTTYQKSDEDYLQLEIYGQITGDEYVAVGFSTDRKMGDDSVVECVNNRNTLKAYPSFNTLDKSNARIESQQLPGFNLTSSAFIDGFIHCKFQYPIRYTVNGIDFDLSQPHYLLMASGPTGDYNIQEHSTEESSSSSLTITTALNIQYFTEASRVLKQLHGSFMVIAWLMAASVGMLMPRYMKKTWVGKKFMKKDLWFVCHQGLMVLAWTLTMIGFIIIFIDVDGWVSESVSENPHPLIGCITTVLAFIQPFMALMRPMPNAPNRYIFNWAHMLVGYSAHILAITCIFLAVEMEEAELPYETYWILTAHICCYVGAHLLLTYLANRNNKNPGAVSKEGPPKDDKGSSLRKGILAGYVCVVVGLGIAVIAFIAGA</sequence>
<keyword evidence="4" id="KW-0813">Transport</keyword>
<evidence type="ECO:0000256" key="1">
    <source>
        <dbReference type="ARBA" id="ARBA00001970"/>
    </source>
</evidence>
<dbReference type="HOGENOM" id="CLU_028305_0_0_1"/>
<evidence type="ECO:0000256" key="12">
    <source>
        <dbReference type="SAM" id="Phobius"/>
    </source>
</evidence>
<dbReference type="InterPro" id="IPR002861">
    <property type="entry name" value="Reeler_dom"/>
</dbReference>
<evidence type="ECO:0000256" key="13">
    <source>
        <dbReference type="SAM" id="SignalP"/>
    </source>
</evidence>
<dbReference type="PROSITE" id="PS51019">
    <property type="entry name" value="REELIN"/>
    <property type="match status" value="1"/>
</dbReference>
<organism evidence="17 18">
    <name type="scientific">Daphnia pulex</name>
    <name type="common">Water flea</name>
    <dbReference type="NCBI Taxonomy" id="6669"/>
    <lineage>
        <taxon>Eukaryota</taxon>
        <taxon>Metazoa</taxon>
        <taxon>Ecdysozoa</taxon>
        <taxon>Arthropoda</taxon>
        <taxon>Crustacea</taxon>
        <taxon>Branchiopoda</taxon>
        <taxon>Diplostraca</taxon>
        <taxon>Cladocera</taxon>
        <taxon>Anomopoda</taxon>
        <taxon>Daphniidae</taxon>
        <taxon>Daphnia</taxon>
    </lineage>
</organism>
<keyword evidence="6" id="KW-0249">Electron transport</keyword>
<evidence type="ECO:0000256" key="7">
    <source>
        <dbReference type="ARBA" id="ARBA00022989"/>
    </source>
</evidence>
<proteinExistence type="inferred from homology"/>
<dbReference type="Proteomes" id="UP000000305">
    <property type="component" value="Unassembled WGS sequence"/>
</dbReference>
<evidence type="ECO:0000313" key="17">
    <source>
        <dbReference type="EMBL" id="EFX80341.1"/>
    </source>
</evidence>
<dbReference type="Pfam" id="PF03188">
    <property type="entry name" value="Cytochrom_B561"/>
    <property type="match status" value="1"/>
</dbReference>
<dbReference type="CDD" id="cd09628">
    <property type="entry name" value="DOMON_SDR_2_like"/>
    <property type="match status" value="1"/>
</dbReference>
<dbReference type="CDD" id="cd08544">
    <property type="entry name" value="Reeler"/>
    <property type="match status" value="1"/>
</dbReference>
<evidence type="ECO:0000259" key="16">
    <source>
        <dbReference type="PROSITE" id="PS51019"/>
    </source>
</evidence>
<name>E9GIX6_DAPPU</name>
<dbReference type="PROSITE" id="PS50836">
    <property type="entry name" value="DOMON"/>
    <property type="match status" value="1"/>
</dbReference>
<dbReference type="Gene3D" id="1.20.120.1770">
    <property type="match status" value="1"/>
</dbReference>
<keyword evidence="10" id="KW-0325">Glycoprotein</keyword>
<keyword evidence="18" id="KW-1185">Reference proteome</keyword>
<dbReference type="PANTHER" id="PTHR45828">
    <property type="entry name" value="CYTOCHROME B561/FERRIC REDUCTASE TRANSMEMBRANE"/>
    <property type="match status" value="1"/>
</dbReference>
<dbReference type="Pfam" id="PF03351">
    <property type="entry name" value="DOMON"/>
    <property type="match status" value="1"/>
</dbReference>
<evidence type="ECO:0000256" key="11">
    <source>
        <dbReference type="SAM" id="MobiDB-lite"/>
    </source>
</evidence>
<evidence type="ECO:0000256" key="5">
    <source>
        <dbReference type="ARBA" id="ARBA00022692"/>
    </source>
</evidence>
<keyword evidence="7 12" id="KW-1133">Transmembrane helix</keyword>
<feature type="transmembrane region" description="Helical" evidence="12">
    <location>
        <begin position="488"/>
        <end position="512"/>
    </location>
</feature>
<feature type="transmembrane region" description="Helical" evidence="12">
    <location>
        <begin position="572"/>
        <end position="593"/>
    </location>
</feature>
<dbReference type="InterPro" id="IPR042307">
    <property type="entry name" value="Reeler_sf"/>
</dbReference>
<dbReference type="CDD" id="cd08760">
    <property type="entry name" value="Cyt_b561_FRRS1_like"/>
    <property type="match status" value="1"/>
</dbReference>
<protein>
    <recommendedName>
        <fullName evidence="19">Ferric-chelate reductase 1</fullName>
    </recommendedName>
</protein>
<dbReference type="eggNOG" id="KOG4293">
    <property type="taxonomic scope" value="Eukaryota"/>
</dbReference>
<dbReference type="GO" id="GO:0016020">
    <property type="term" value="C:membrane"/>
    <property type="evidence" value="ECO:0000318"/>
    <property type="project" value="GO_Central"/>
</dbReference>
<dbReference type="PROSITE" id="PS50939">
    <property type="entry name" value="CYTOCHROME_B561"/>
    <property type="match status" value="1"/>
</dbReference>
<evidence type="ECO:0000256" key="6">
    <source>
        <dbReference type="ARBA" id="ARBA00022982"/>
    </source>
</evidence>
<evidence type="ECO:0000256" key="8">
    <source>
        <dbReference type="ARBA" id="ARBA00023004"/>
    </source>
</evidence>
<dbReference type="PANTHER" id="PTHR45828:SF36">
    <property type="entry name" value="REELIN DOMAIN-CONTAINING PROTEIN"/>
    <property type="match status" value="1"/>
</dbReference>
<evidence type="ECO:0000256" key="2">
    <source>
        <dbReference type="ARBA" id="ARBA00004141"/>
    </source>
</evidence>
<dbReference type="Pfam" id="PF02014">
    <property type="entry name" value="Reeler"/>
    <property type="match status" value="1"/>
</dbReference>
<accession>E9GIX6</accession>
<dbReference type="PhylomeDB" id="E9GIX6"/>
<keyword evidence="13" id="KW-0732">Signal</keyword>
<dbReference type="InterPro" id="IPR006593">
    <property type="entry name" value="Cyt_b561/ferric_Rdtase_TM"/>
</dbReference>
<feature type="chain" id="PRO_5003237098" description="Ferric-chelate reductase 1" evidence="13">
    <location>
        <begin position="29"/>
        <end position="595"/>
    </location>
</feature>
<feature type="signal peptide" evidence="13">
    <location>
        <begin position="1"/>
        <end position="28"/>
    </location>
</feature>
<gene>
    <name evidence="17" type="ORF">DAPPUDRAFT_318464</name>
</gene>
<dbReference type="InterPro" id="IPR005018">
    <property type="entry name" value="DOMON_domain"/>
</dbReference>
<evidence type="ECO:0000256" key="4">
    <source>
        <dbReference type="ARBA" id="ARBA00022448"/>
    </source>
</evidence>
<evidence type="ECO:0000256" key="3">
    <source>
        <dbReference type="ARBA" id="ARBA00009195"/>
    </source>
</evidence>
<dbReference type="OMA" id="LHTIYYT"/>
<feature type="region of interest" description="Disordered" evidence="11">
    <location>
        <begin position="40"/>
        <end position="59"/>
    </location>
</feature>
<keyword evidence="5 12" id="KW-0812">Transmembrane</keyword>
<feature type="transmembrane region" description="Helical" evidence="12">
    <location>
        <begin position="419"/>
        <end position="442"/>
    </location>
</feature>
<feature type="compositionally biased region" description="Polar residues" evidence="11">
    <location>
        <begin position="47"/>
        <end position="59"/>
    </location>
</feature>
<dbReference type="InParanoid" id="E9GIX6"/>
<feature type="transmembrane region" description="Helical" evidence="12">
    <location>
        <begin position="524"/>
        <end position="544"/>
    </location>
</feature>
<evidence type="ECO:0008006" key="19">
    <source>
        <dbReference type="Google" id="ProtNLM"/>
    </source>
</evidence>
<reference evidence="17 18" key="1">
    <citation type="journal article" date="2011" name="Science">
        <title>The ecoresponsive genome of Daphnia pulex.</title>
        <authorList>
            <person name="Colbourne J.K."/>
            <person name="Pfrender M.E."/>
            <person name="Gilbert D."/>
            <person name="Thomas W.K."/>
            <person name="Tucker A."/>
            <person name="Oakley T.H."/>
            <person name="Tokishita S."/>
            <person name="Aerts A."/>
            <person name="Arnold G.J."/>
            <person name="Basu M.K."/>
            <person name="Bauer D.J."/>
            <person name="Caceres C.E."/>
            <person name="Carmel L."/>
            <person name="Casola C."/>
            <person name="Choi J.H."/>
            <person name="Detter J.C."/>
            <person name="Dong Q."/>
            <person name="Dusheyko S."/>
            <person name="Eads B.D."/>
            <person name="Frohlich T."/>
            <person name="Geiler-Samerotte K.A."/>
            <person name="Gerlach D."/>
            <person name="Hatcher P."/>
            <person name="Jogdeo S."/>
            <person name="Krijgsveld J."/>
            <person name="Kriventseva E.V."/>
            <person name="Kultz D."/>
            <person name="Laforsch C."/>
            <person name="Lindquist E."/>
            <person name="Lopez J."/>
            <person name="Manak J.R."/>
            <person name="Muller J."/>
            <person name="Pangilinan J."/>
            <person name="Patwardhan R.P."/>
            <person name="Pitluck S."/>
            <person name="Pritham E.J."/>
            <person name="Rechtsteiner A."/>
            <person name="Rho M."/>
            <person name="Rogozin I.B."/>
            <person name="Sakarya O."/>
            <person name="Salamov A."/>
            <person name="Schaack S."/>
            <person name="Shapiro H."/>
            <person name="Shiga Y."/>
            <person name="Skalitzky C."/>
            <person name="Smith Z."/>
            <person name="Souvorov A."/>
            <person name="Sung W."/>
            <person name="Tang Z."/>
            <person name="Tsuchiya D."/>
            <person name="Tu H."/>
            <person name="Vos H."/>
            <person name="Wang M."/>
            <person name="Wolf Y.I."/>
            <person name="Yamagata H."/>
            <person name="Yamada T."/>
            <person name="Ye Y."/>
            <person name="Shaw J.R."/>
            <person name="Andrews J."/>
            <person name="Crease T.J."/>
            <person name="Tang H."/>
            <person name="Lucas S.M."/>
            <person name="Robertson H.M."/>
            <person name="Bork P."/>
            <person name="Koonin E.V."/>
            <person name="Zdobnov E.M."/>
            <person name="Grigoriev I.V."/>
            <person name="Lynch M."/>
            <person name="Boore J.L."/>
        </authorList>
    </citation>
    <scope>NUCLEOTIDE SEQUENCE [LARGE SCALE GENOMIC DNA]</scope>
</reference>
<feature type="domain" description="Reelin" evidence="16">
    <location>
        <begin position="19"/>
        <end position="185"/>
    </location>
</feature>
<evidence type="ECO:0000256" key="9">
    <source>
        <dbReference type="ARBA" id="ARBA00023136"/>
    </source>
</evidence>
<evidence type="ECO:0000313" key="18">
    <source>
        <dbReference type="Proteomes" id="UP000000305"/>
    </source>
</evidence>
<dbReference type="Gene3D" id="2.60.40.4060">
    <property type="entry name" value="Reeler domain"/>
    <property type="match status" value="1"/>
</dbReference>
<comment type="similarity">
    <text evidence="3">Belongs to the FRRS1 family.</text>
</comment>
<feature type="transmembrane region" description="Helical" evidence="12">
    <location>
        <begin position="457"/>
        <end position="476"/>
    </location>
</feature>
<comment type="cofactor">
    <cofactor evidence="1">
        <name>heme b</name>
        <dbReference type="ChEBI" id="CHEBI:60344"/>
    </cofactor>
</comment>
<dbReference type="SMART" id="SM00665">
    <property type="entry name" value="B561"/>
    <property type="match status" value="1"/>
</dbReference>
<dbReference type="InterPro" id="IPR051237">
    <property type="entry name" value="Ferric-chelate_Red/DefProt"/>
</dbReference>
<dbReference type="EMBL" id="GL732547">
    <property type="protein sequence ID" value="EFX80341.1"/>
    <property type="molecule type" value="Genomic_DNA"/>
</dbReference>
<feature type="domain" description="Cytochrome b561" evidence="15">
    <location>
        <begin position="343"/>
        <end position="547"/>
    </location>
</feature>
<evidence type="ECO:0000256" key="10">
    <source>
        <dbReference type="ARBA" id="ARBA00023180"/>
    </source>
</evidence>
<keyword evidence="9 12" id="KW-0472">Membrane</keyword>
<feature type="transmembrane region" description="Helical" evidence="12">
    <location>
        <begin position="380"/>
        <end position="399"/>
    </location>
</feature>
<keyword evidence="8" id="KW-0408">Iron</keyword>
<evidence type="ECO:0000259" key="14">
    <source>
        <dbReference type="PROSITE" id="PS50836"/>
    </source>
</evidence>
<dbReference type="AlphaFoldDB" id="E9GIX6"/>
<dbReference type="KEGG" id="dpx:DAPPUDRAFT_318464"/>
<comment type="subcellular location">
    <subcellularLocation>
        <location evidence="2">Membrane</location>
        <topology evidence="2">Multi-pass membrane protein</topology>
    </subcellularLocation>
</comment>
<dbReference type="SMART" id="SM00664">
    <property type="entry name" value="DoH"/>
    <property type="match status" value="1"/>
</dbReference>
<evidence type="ECO:0000259" key="15">
    <source>
        <dbReference type="PROSITE" id="PS50939"/>
    </source>
</evidence>
<dbReference type="OrthoDB" id="6372137at2759"/>